<protein>
    <recommendedName>
        <fullName evidence="4">Cytochrome c oxidase assembly protein CtaG</fullName>
    </recommendedName>
</protein>
<keyword evidence="8" id="KW-0186">Copper</keyword>
<proteinExistence type="inferred from homology"/>
<gene>
    <name evidence="11" type="ORF">GCM10011365_13510</name>
</gene>
<evidence type="ECO:0000256" key="8">
    <source>
        <dbReference type="ARBA" id="ARBA00023008"/>
    </source>
</evidence>
<dbReference type="GO" id="GO:0005507">
    <property type="term" value="F:copper ion binding"/>
    <property type="evidence" value="ECO:0007669"/>
    <property type="project" value="InterPro"/>
</dbReference>
<dbReference type="EMBL" id="BMEO01000004">
    <property type="protein sequence ID" value="GGF93528.1"/>
    <property type="molecule type" value="Genomic_DNA"/>
</dbReference>
<dbReference type="InterPro" id="IPR007533">
    <property type="entry name" value="Cyt_c_oxidase_assmbl_CtaG"/>
</dbReference>
<sequence>MFDSVGNTLKALLAIAVLMVGFGFVLVPLYDVVCDITGLNGKTGVTTNGEVEKNQPAVDDKRTVTVQFDGNVRSDLPWAFRPTEFSMEVQLGKLYHTEYYAKNTADFEIIGQAVPSVAPAKASKYFNKTECFCFTEQLLQAGEEMAMPLTFIIGRDLPEDVKLVTLSYTFFNKYQQTGEQASVNEKTDNNS</sequence>
<dbReference type="GO" id="GO:0005886">
    <property type="term" value="C:plasma membrane"/>
    <property type="evidence" value="ECO:0007669"/>
    <property type="project" value="UniProtKB-SubCell"/>
</dbReference>
<comment type="subcellular location">
    <subcellularLocation>
        <location evidence="2">Cell inner membrane</location>
        <topology evidence="2">Single-pass type II membrane protein</topology>
        <orientation evidence="2">Periplasmic side</orientation>
    </subcellularLocation>
</comment>
<evidence type="ECO:0000256" key="1">
    <source>
        <dbReference type="ARBA" id="ARBA00004007"/>
    </source>
</evidence>
<dbReference type="NCBIfam" id="NF003465">
    <property type="entry name" value="PRK05089.1"/>
    <property type="match status" value="1"/>
</dbReference>
<evidence type="ECO:0000313" key="12">
    <source>
        <dbReference type="Proteomes" id="UP000605253"/>
    </source>
</evidence>
<dbReference type="PIRSF" id="PIRSF005413">
    <property type="entry name" value="COX11"/>
    <property type="match status" value="1"/>
</dbReference>
<keyword evidence="9 10" id="KW-0472">Membrane</keyword>
<dbReference type="Gene3D" id="2.60.370.10">
    <property type="entry name" value="Ctag/Cox11"/>
    <property type="match status" value="1"/>
</dbReference>
<dbReference type="PANTHER" id="PTHR21320:SF3">
    <property type="entry name" value="CYTOCHROME C OXIDASE ASSEMBLY PROTEIN COX11, MITOCHONDRIAL-RELATED"/>
    <property type="match status" value="1"/>
</dbReference>
<reference evidence="11" key="2">
    <citation type="submission" date="2020-09" db="EMBL/GenBank/DDBJ databases">
        <authorList>
            <person name="Sun Q."/>
            <person name="Zhou Y."/>
        </authorList>
    </citation>
    <scope>NUCLEOTIDE SEQUENCE</scope>
    <source>
        <strain evidence="11">CGMCC 1.12181</strain>
    </source>
</reference>
<comment type="function">
    <text evidence="1">Exerts its effect at some terminal stage of cytochrome c oxidase synthesis, probably by being involved in the insertion of the copper B into subunit I.</text>
</comment>
<feature type="transmembrane region" description="Helical" evidence="10">
    <location>
        <begin position="12"/>
        <end position="30"/>
    </location>
</feature>
<dbReference type="InterPro" id="IPR023471">
    <property type="entry name" value="CtaG/Cox11_dom_sf"/>
</dbReference>
<keyword evidence="5 10" id="KW-0812">Transmembrane</keyword>
<dbReference type="Pfam" id="PF04442">
    <property type="entry name" value="CtaG_Cox11"/>
    <property type="match status" value="1"/>
</dbReference>
<evidence type="ECO:0000256" key="6">
    <source>
        <dbReference type="ARBA" id="ARBA00022968"/>
    </source>
</evidence>
<comment type="similarity">
    <text evidence="3">Belongs to the COX11/CtaG family.</text>
</comment>
<evidence type="ECO:0000256" key="7">
    <source>
        <dbReference type="ARBA" id="ARBA00022989"/>
    </source>
</evidence>
<evidence type="ECO:0000256" key="5">
    <source>
        <dbReference type="ARBA" id="ARBA00022692"/>
    </source>
</evidence>
<evidence type="ECO:0000256" key="4">
    <source>
        <dbReference type="ARBA" id="ARBA00015384"/>
    </source>
</evidence>
<evidence type="ECO:0000256" key="10">
    <source>
        <dbReference type="SAM" id="Phobius"/>
    </source>
</evidence>
<comment type="caution">
    <text evidence="11">The sequence shown here is derived from an EMBL/GenBank/DDBJ whole genome shotgun (WGS) entry which is preliminary data.</text>
</comment>
<reference evidence="11" key="1">
    <citation type="journal article" date="2014" name="Int. J. Syst. Evol. Microbiol.">
        <title>Complete genome sequence of Corynebacterium casei LMG S-19264T (=DSM 44701T), isolated from a smear-ripened cheese.</title>
        <authorList>
            <consortium name="US DOE Joint Genome Institute (JGI-PGF)"/>
            <person name="Walter F."/>
            <person name="Albersmeier A."/>
            <person name="Kalinowski J."/>
            <person name="Ruckert C."/>
        </authorList>
    </citation>
    <scope>NUCLEOTIDE SEQUENCE</scope>
    <source>
        <strain evidence="11">CGMCC 1.12181</strain>
    </source>
</reference>
<evidence type="ECO:0000256" key="9">
    <source>
        <dbReference type="ARBA" id="ARBA00023136"/>
    </source>
</evidence>
<keyword evidence="6" id="KW-0735">Signal-anchor</keyword>
<evidence type="ECO:0000256" key="3">
    <source>
        <dbReference type="ARBA" id="ARBA00009620"/>
    </source>
</evidence>
<keyword evidence="12" id="KW-1185">Reference proteome</keyword>
<dbReference type="RefSeq" id="WP_188364939.1">
    <property type="nucleotide sequence ID" value="NZ_BAABJF010000015.1"/>
</dbReference>
<dbReference type="Proteomes" id="UP000605253">
    <property type="component" value="Unassembled WGS sequence"/>
</dbReference>
<dbReference type="AlphaFoldDB" id="A0A917CQ76"/>
<organism evidence="11 12">
    <name type="scientific">Marinicella pacifica</name>
    <dbReference type="NCBI Taxonomy" id="1171543"/>
    <lineage>
        <taxon>Bacteria</taxon>
        <taxon>Pseudomonadati</taxon>
        <taxon>Pseudomonadota</taxon>
        <taxon>Gammaproteobacteria</taxon>
        <taxon>Lysobacterales</taxon>
        <taxon>Marinicellaceae</taxon>
        <taxon>Marinicella</taxon>
    </lineage>
</organism>
<evidence type="ECO:0000313" key="11">
    <source>
        <dbReference type="EMBL" id="GGF93528.1"/>
    </source>
</evidence>
<keyword evidence="7 10" id="KW-1133">Transmembrane helix</keyword>
<dbReference type="PANTHER" id="PTHR21320">
    <property type="entry name" value="CYTOCHROME C OXIDASE ASSEMBLY PROTEIN COX11-RELATED"/>
    <property type="match status" value="1"/>
</dbReference>
<name>A0A917CQ76_9GAMM</name>
<dbReference type="SUPFAM" id="SSF110111">
    <property type="entry name" value="Ctag/Cox11"/>
    <property type="match status" value="1"/>
</dbReference>
<evidence type="ECO:0000256" key="2">
    <source>
        <dbReference type="ARBA" id="ARBA00004382"/>
    </source>
</evidence>
<accession>A0A917CQ76</accession>